<feature type="region of interest" description="Disordered" evidence="1">
    <location>
        <begin position="229"/>
        <end position="251"/>
    </location>
</feature>
<gene>
    <name evidence="3" type="ORF">HG537_0C00720</name>
</gene>
<name>A0A7H9HSR5_9SACH</name>
<dbReference type="PANTHER" id="PTHR36414">
    <property type="entry name" value="PROTEIN SUR7"/>
    <property type="match status" value="1"/>
</dbReference>
<dbReference type="GO" id="GO:0032185">
    <property type="term" value="P:septin cytoskeleton organization"/>
    <property type="evidence" value="ECO:0007669"/>
    <property type="project" value="TreeGrafter"/>
</dbReference>
<organism evidence="3 4">
    <name type="scientific">Torulaspora globosa</name>
    <dbReference type="NCBI Taxonomy" id="48254"/>
    <lineage>
        <taxon>Eukaryota</taxon>
        <taxon>Fungi</taxon>
        <taxon>Dikarya</taxon>
        <taxon>Ascomycota</taxon>
        <taxon>Saccharomycotina</taxon>
        <taxon>Saccharomycetes</taxon>
        <taxon>Saccharomycetales</taxon>
        <taxon>Saccharomycetaceae</taxon>
        <taxon>Torulaspora</taxon>
    </lineage>
</organism>
<dbReference type="GO" id="GO:0030866">
    <property type="term" value="P:cortical actin cytoskeleton organization"/>
    <property type="evidence" value="ECO:0007669"/>
    <property type="project" value="TreeGrafter"/>
</dbReference>
<dbReference type="AlphaFoldDB" id="A0A7H9HSR5"/>
<feature type="transmembrane region" description="Helical" evidence="2">
    <location>
        <begin position="112"/>
        <end position="136"/>
    </location>
</feature>
<dbReference type="OrthoDB" id="5419460at2759"/>
<reference evidence="3 4" key="1">
    <citation type="submission" date="2020-06" db="EMBL/GenBank/DDBJ databases">
        <title>The yeast mating-type switching endonuclease HO is a domesticated member of an unorthodox homing genetic element family.</title>
        <authorList>
            <person name="Coughlan A.Y."/>
            <person name="Lombardi L."/>
            <person name="Braun-Galleani S."/>
            <person name="Martos A.R."/>
            <person name="Galeote V."/>
            <person name="Bigey F."/>
            <person name="Dequin S."/>
            <person name="Byrne K.P."/>
            <person name="Wolfe K.H."/>
        </authorList>
    </citation>
    <scope>NUCLEOTIDE SEQUENCE [LARGE SCALE GENOMIC DNA]</scope>
    <source>
        <strain evidence="3 4">CBS2947</strain>
    </source>
</reference>
<evidence type="ECO:0000313" key="3">
    <source>
        <dbReference type="EMBL" id="QLQ79425.1"/>
    </source>
</evidence>
<keyword evidence="2" id="KW-0472">Membrane</keyword>
<keyword evidence="4" id="KW-1185">Reference proteome</keyword>
<keyword evidence="2" id="KW-0812">Transmembrane</keyword>
<feature type="compositionally biased region" description="Polar residues" evidence="1">
    <location>
        <begin position="233"/>
        <end position="250"/>
    </location>
</feature>
<dbReference type="Pfam" id="PF06687">
    <property type="entry name" value="SUR7"/>
    <property type="match status" value="1"/>
</dbReference>
<dbReference type="InterPro" id="IPR009571">
    <property type="entry name" value="SUR7/Rim9-like_fungi"/>
</dbReference>
<accession>A0A7H9HSR5</accession>
<dbReference type="Proteomes" id="UP000510647">
    <property type="component" value="Chromosome 3"/>
</dbReference>
<dbReference type="GO" id="GO:0031505">
    <property type="term" value="P:fungal-type cell wall organization"/>
    <property type="evidence" value="ECO:0007669"/>
    <property type="project" value="TreeGrafter"/>
</dbReference>
<dbReference type="EMBL" id="CP059269">
    <property type="protein sequence ID" value="QLQ79425.1"/>
    <property type="molecule type" value="Genomic_DNA"/>
</dbReference>
<evidence type="ECO:0008006" key="5">
    <source>
        <dbReference type="Google" id="ProtNLM"/>
    </source>
</evidence>
<evidence type="ECO:0000256" key="1">
    <source>
        <dbReference type="SAM" id="MobiDB-lite"/>
    </source>
</evidence>
<feature type="region of interest" description="Disordered" evidence="1">
    <location>
        <begin position="267"/>
        <end position="316"/>
    </location>
</feature>
<feature type="transmembrane region" description="Helical" evidence="2">
    <location>
        <begin position="191"/>
        <end position="213"/>
    </location>
</feature>
<feature type="compositionally biased region" description="Low complexity" evidence="1">
    <location>
        <begin position="295"/>
        <end position="316"/>
    </location>
</feature>
<dbReference type="PANTHER" id="PTHR36414:SF3">
    <property type="entry name" value="SUR7 FAMILY PROTEIN FMP45"/>
    <property type="match status" value="1"/>
</dbReference>
<feature type="transmembrane region" description="Helical" evidence="2">
    <location>
        <begin position="148"/>
        <end position="171"/>
    </location>
</feature>
<sequence>MMFKKFVHAISYLFLLGAGLLCFFLILSGARSSGTLAKFYWFEANTNGFNNAPMRTRWYNYQWCGVVRGQLVNCSKRVADQAFSPRDNFGASPEMPKTFLNNRDTYYYLSRVGWAMLLIGLFFIVLTIIPATVILFKTVTSMAICLTVGTWTALFFILLSACLYTGCYAKAKKGFHSEGRYAKMCPRNFAFIWTSVFLLLVDAIWAAVTLGLHGKKKYKEYTRETGGYGAGYHNNSSSSDGHMDKSTYSSEKPRNRTFFTKLRTKRELMHPHAHSPTRDQAGPADEVEYETRDYVVTQQPVQQPVQQPTNVNETTS</sequence>
<dbReference type="GO" id="GO:0005938">
    <property type="term" value="C:cell cortex"/>
    <property type="evidence" value="ECO:0007669"/>
    <property type="project" value="TreeGrafter"/>
</dbReference>
<keyword evidence="2" id="KW-1133">Transmembrane helix</keyword>
<dbReference type="GO" id="GO:0006897">
    <property type="term" value="P:endocytosis"/>
    <property type="evidence" value="ECO:0007669"/>
    <property type="project" value="TreeGrafter"/>
</dbReference>
<dbReference type="GO" id="GO:0005886">
    <property type="term" value="C:plasma membrane"/>
    <property type="evidence" value="ECO:0007669"/>
    <property type="project" value="InterPro"/>
</dbReference>
<dbReference type="GO" id="GO:0045121">
    <property type="term" value="C:membrane raft"/>
    <property type="evidence" value="ECO:0007669"/>
    <property type="project" value="TreeGrafter"/>
</dbReference>
<evidence type="ECO:0000256" key="2">
    <source>
        <dbReference type="SAM" id="Phobius"/>
    </source>
</evidence>
<protein>
    <recommendedName>
        <fullName evidence="5">SUR7-domain-containing protein</fullName>
    </recommendedName>
</protein>
<proteinExistence type="predicted"/>
<evidence type="ECO:0000313" key="4">
    <source>
        <dbReference type="Proteomes" id="UP000510647"/>
    </source>
</evidence>